<dbReference type="InterPro" id="IPR050930">
    <property type="entry name" value="MFS_Vesicular_Transporter"/>
</dbReference>
<keyword evidence="3 6" id="KW-0812">Transmembrane</keyword>
<feature type="transmembrane region" description="Helical" evidence="6">
    <location>
        <begin position="12"/>
        <end position="33"/>
    </location>
</feature>
<dbReference type="RefSeq" id="WP_307336833.1">
    <property type="nucleotide sequence ID" value="NZ_JAUSUQ010000003.1"/>
</dbReference>
<keyword evidence="4 6" id="KW-1133">Transmembrane helix</keyword>
<feature type="transmembrane region" description="Helical" evidence="6">
    <location>
        <begin position="79"/>
        <end position="97"/>
    </location>
</feature>
<evidence type="ECO:0000313" key="9">
    <source>
        <dbReference type="Proteomes" id="UP001232445"/>
    </source>
</evidence>
<keyword evidence="9" id="KW-1185">Reference proteome</keyword>
<accession>A0ABU0CQ25</accession>
<dbReference type="InterPro" id="IPR036259">
    <property type="entry name" value="MFS_trans_sf"/>
</dbReference>
<evidence type="ECO:0000313" key="8">
    <source>
        <dbReference type="EMBL" id="MDQ0338474.1"/>
    </source>
</evidence>
<dbReference type="PROSITE" id="PS50850">
    <property type="entry name" value="MFS"/>
    <property type="match status" value="1"/>
</dbReference>
<keyword evidence="2" id="KW-0813">Transport</keyword>
<dbReference type="PANTHER" id="PTHR23506">
    <property type="entry name" value="GH10249P"/>
    <property type="match status" value="1"/>
</dbReference>
<feature type="transmembrane region" description="Helical" evidence="6">
    <location>
        <begin position="103"/>
        <end position="129"/>
    </location>
</feature>
<name>A0ABU0CQ25_9BACI</name>
<evidence type="ECO:0000256" key="3">
    <source>
        <dbReference type="ARBA" id="ARBA00022692"/>
    </source>
</evidence>
<gene>
    <name evidence="8" type="ORF">J2S00_001258</name>
</gene>
<dbReference type="EMBL" id="JAUSUQ010000003">
    <property type="protein sequence ID" value="MDQ0338474.1"/>
    <property type="molecule type" value="Genomic_DNA"/>
</dbReference>
<comment type="subcellular location">
    <subcellularLocation>
        <location evidence="1">Cell membrane</location>
        <topology evidence="1">Multi-pass membrane protein</topology>
    </subcellularLocation>
</comment>
<proteinExistence type="predicted"/>
<dbReference type="InterPro" id="IPR011701">
    <property type="entry name" value="MFS"/>
</dbReference>
<comment type="caution">
    <text evidence="8">The sequence shown here is derived from an EMBL/GenBank/DDBJ whole genome shotgun (WGS) entry which is preliminary data.</text>
</comment>
<dbReference type="PANTHER" id="PTHR23506:SF23">
    <property type="entry name" value="GH10249P"/>
    <property type="match status" value="1"/>
</dbReference>
<protein>
    <submittedName>
        <fullName evidence="8">MFS family permease</fullName>
    </submittedName>
</protein>
<keyword evidence="5 6" id="KW-0472">Membrane</keyword>
<dbReference type="InterPro" id="IPR020846">
    <property type="entry name" value="MFS_dom"/>
</dbReference>
<reference evidence="8 9" key="1">
    <citation type="submission" date="2023-07" db="EMBL/GenBank/DDBJ databases">
        <title>Genomic Encyclopedia of Type Strains, Phase IV (KMG-IV): sequencing the most valuable type-strain genomes for metagenomic binning, comparative biology and taxonomic classification.</title>
        <authorList>
            <person name="Goeker M."/>
        </authorList>
    </citation>
    <scope>NUCLEOTIDE SEQUENCE [LARGE SCALE GENOMIC DNA]</scope>
    <source>
        <strain evidence="8 9">DSM 17740</strain>
    </source>
</reference>
<dbReference type="SUPFAM" id="SSF103473">
    <property type="entry name" value="MFS general substrate transporter"/>
    <property type="match status" value="1"/>
</dbReference>
<dbReference type="Proteomes" id="UP001232445">
    <property type="component" value="Unassembled WGS sequence"/>
</dbReference>
<evidence type="ECO:0000256" key="1">
    <source>
        <dbReference type="ARBA" id="ARBA00004651"/>
    </source>
</evidence>
<dbReference type="Pfam" id="PF07690">
    <property type="entry name" value="MFS_1"/>
    <property type="match status" value="1"/>
</dbReference>
<feature type="domain" description="Major facilitator superfamily (MFS) profile" evidence="7">
    <location>
        <begin position="15"/>
        <end position="177"/>
    </location>
</feature>
<evidence type="ECO:0000256" key="4">
    <source>
        <dbReference type="ARBA" id="ARBA00022989"/>
    </source>
</evidence>
<evidence type="ECO:0000259" key="7">
    <source>
        <dbReference type="PROSITE" id="PS50850"/>
    </source>
</evidence>
<dbReference type="Gene3D" id="1.20.1250.20">
    <property type="entry name" value="MFS general substrate transporter like domains"/>
    <property type="match status" value="1"/>
</dbReference>
<organism evidence="8 9">
    <name type="scientific">Caldalkalibacillus uzonensis</name>
    <dbReference type="NCBI Taxonomy" id="353224"/>
    <lineage>
        <taxon>Bacteria</taxon>
        <taxon>Bacillati</taxon>
        <taxon>Bacillota</taxon>
        <taxon>Bacilli</taxon>
        <taxon>Bacillales</taxon>
        <taxon>Bacillaceae</taxon>
        <taxon>Caldalkalibacillus</taxon>
    </lineage>
</organism>
<sequence length="177" mass="19092">MTGKHTASTNNGIQPVVAVSIITAICLTGDSMLYIALPIYYKEVGLVSLWEVGLILSLNRLIRIPINPFVGWFYRKISLRTGLCIAVVIAIVTTVGYGVGQGLVIWIILRCLWGIAWSFLRLGGMFTVLECTGDHNRGKLMGTYNGLYRLGSLFGMLVGGILVGVVGIKAVAIFLGS</sequence>
<evidence type="ECO:0000256" key="2">
    <source>
        <dbReference type="ARBA" id="ARBA00022448"/>
    </source>
</evidence>
<feature type="transmembrane region" description="Helical" evidence="6">
    <location>
        <begin position="39"/>
        <end position="58"/>
    </location>
</feature>
<evidence type="ECO:0000256" key="5">
    <source>
        <dbReference type="ARBA" id="ARBA00023136"/>
    </source>
</evidence>
<evidence type="ECO:0000256" key="6">
    <source>
        <dbReference type="SAM" id="Phobius"/>
    </source>
</evidence>
<feature type="transmembrane region" description="Helical" evidence="6">
    <location>
        <begin position="150"/>
        <end position="175"/>
    </location>
</feature>